<evidence type="ECO:0000256" key="3">
    <source>
        <dbReference type="ARBA" id="ARBA00013107"/>
    </source>
</evidence>
<dbReference type="GO" id="GO:0016226">
    <property type="term" value="P:iron-sulfur cluster assembly"/>
    <property type="evidence" value="ECO:0007669"/>
    <property type="project" value="InterPro"/>
</dbReference>
<dbReference type="SMART" id="SM01219">
    <property type="entry name" value="Frataxin_Cyay"/>
    <property type="match status" value="1"/>
</dbReference>
<evidence type="ECO:0000256" key="10">
    <source>
        <dbReference type="ARBA" id="ARBA00023065"/>
    </source>
</evidence>
<reference evidence="13 14" key="1">
    <citation type="submission" date="2014-03" db="EMBL/GenBank/DDBJ databases">
        <title>The genome of Kluyveromyces dobzhanskii.</title>
        <authorList>
            <person name="Nystedt B."/>
            <person name="Astrom S."/>
        </authorList>
    </citation>
    <scope>NUCLEOTIDE SEQUENCE [LARGE SCALE GENOMIC DNA]</scope>
    <source>
        <strain evidence="13 14">CBS 2104</strain>
    </source>
</reference>
<accession>A0A0A8L8L3</accession>
<comment type="similarity">
    <text evidence="2">Belongs to the frataxin family.</text>
</comment>
<evidence type="ECO:0000256" key="7">
    <source>
        <dbReference type="ARBA" id="ARBA00022946"/>
    </source>
</evidence>
<dbReference type="NCBIfam" id="TIGR03422">
    <property type="entry name" value="mito_frataxin"/>
    <property type="match status" value="1"/>
</dbReference>
<proteinExistence type="inferred from homology"/>
<name>A0A0A8L8L3_9SACH</name>
<evidence type="ECO:0000313" key="13">
    <source>
        <dbReference type="EMBL" id="CDO94587.1"/>
    </source>
</evidence>
<evidence type="ECO:0000256" key="9">
    <source>
        <dbReference type="ARBA" id="ARBA00023004"/>
    </source>
</evidence>
<keyword evidence="11" id="KW-0496">Mitochondrion</keyword>
<dbReference type="GO" id="GO:0008199">
    <property type="term" value="F:ferric iron binding"/>
    <property type="evidence" value="ECO:0007669"/>
    <property type="project" value="InterPro"/>
</dbReference>
<dbReference type="GO" id="GO:0004322">
    <property type="term" value="F:ferroxidase activity"/>
    <property type="evidence" value="ECO:0007669"/>
    <property type="project" value="UniProtKB-EC"/>
</dbReference>
<evidence type="ECO:0000256" key="4">
    <source>
        <dbReference type="ARBA" id="ARBA00022434"/>
    </source>
</evidence>
<keyword evidence="4" id="KW-0409">Iron storage</keyword>
<evidence type="ECO:0000256" key="2">
    <source>
        <dbReference type="ARBA" id="ARBA00008183"/>
    </source>
</evidence>
<evidence type="ECO:0000256" key="5">
    <source>
        <dbReference type="ARBA" id="ARBA00022448"/>
    </source>
</evidence>
<evidence type="ECO:0000256" key="8">
    <source>
        <dbReference type="ARBA" id="ARBA00023002"/>
    </source>
</evidence>
<dbReference type="GO" id="GO:0051537">
    <property type="term" value="F:2 iron, 2 sulfur cluster binding"/>
    <property type="evidence" value="ECO:0007669"/>
    <property type="project" value="TreeGrafter"/>
</dbReference>
<dbReference type="GO" id="GO:0005739">
    <property type="term" value="C:mitochondrion"/>
    <property type="evidence" value="ECO:0007669"/>
    <property type="project" value="UniProtKB-SubCell"/>
</dbReference>
<dbReference type="InterPro" id="IPR036524">
    <property type="entry name" value="Frataxin/CyaY_sf"/>
</dbReference>
<dbReference type="Proteomes" id="UP000031516">
    <property type="component" value="Unassembled WGS sequence"/>
</dbReference>
<comment type="catalytic activity">
    <reaction evidence="12">
        <text>4 Fe(2+) + O2 + 4 H(+) = 4 Fe(3+) + 2 H2O</text>
        <dbReference type="Rhea" id="RHEA:11148"/>
        <dbReference type="ChEBI" id="CHEBI:15377"/>
        <dbReference type="ChEBI" id="CHEBI:15378"/>
        <dbReference type="ChEBI" id="CHEBI:15379"/>
        <dbReference type="ChEBI" id="CHEBI:29033"/>
        <dbReference type="ChEBI" id="CHEBI:29034"/>
        <dbReference type="EC" id="1.16.3.1"/>
    </reaction>
</comment>
<evidence type="ECO:0000256" key="11">
    <source>
        <dbReference type="ARBA" id="ARBA00023128"/>
    </source>
</evidence>
<keyword evidence="6" id="KW-0410">Iron transport</keyword>
<dbReference type="PROSITE" id="PS50810">
    <property type="entry name" value="FRATAXIN_2"/>
    <property type="match status" value="1"/>
</dbReference>
<dbReference type="PROSITE" id="PS01344">
    <property type="entry name" value="FRATAXIN_1"/>
    <property type="match status" value="1"/>
</dbReference>
<dbReference type="Gene3D" id="3.30.920.10">
    <property type="entry name" value="Frataxin/CyaY"/>
    <property type="match status" value="1"/>
</dbReference>
<dbReference type="SUPFAM" id="SSF55387">
    <property type="entry name" value="Frataxin/Nqo15-like"/>
    <property type="match status" value="1"/>
</dbReference>
<sequence length="189" mass="21363">MLVRNTFRITRNASLRRFIATRSFPALFQSKIAVKSSVWPSSGIQNQPKSVFLAGQRMHNSIAASTDGKSIPDEILDMPIEVYHEVSDGFMENILDQLEVIGDSHPEVINDVEMSQGVMSIEVPSVGVYVINKQPPNKQIWLASPVSGPYRFDYYQNEWVSLRDGTKLLDVLNTEFNTFLKGEQANLHY</sequence>
<dbReference type="PANTHER" id="PTHR16821:SF2">
    <property type="entry name" value="FRATAXIN, MITOCHONDRIAL"/>
    <property type="match status" value="1"/>
</dbReference>
<keyword evidence="5" id="KW-0813">Transport</keyword>
<evidence type="ECO:0000256" key="1">
    <source>
        <dbReference type="ARBA" id="ARBA00004173"/>
    </source>
</evidence>
<dbReference type="InterPro" id="IPR002908">
    <property type="entry name" value="Frataxin/CyaY"/>
</dbReference>
<dbReference type="PANTHER" id="PTHR16821">
    <property type="entry name" value="FRATAXIN"/>
    <property type="match status" value="1"/>
</dbReference>
<dbReference type="EC" id="1.16.3.1" evidence="3"/>
<protein>
    <recommendedName>
        <fullName evidence="3">ferroxidase</fullName>
        <ecNumber evidence="3">1.16.3.1</ecNumber>
    </recommendedName>
</protein>
<dbReference type="NCBIfam" id="TIGR03421">
    <property type="entry name" value="FeS_CyaY"/>
    <property type="match status" value="1"/>
</dbReference>
<dbReference type="GO" id="GO:0034986">
    <property type="term" value="F:iron chaperone activity"/>
    <property type="evidence" value="ECO:0007669"/>
    <property type="project" value="TreeGrafter"/>
</dbReference>
<dbReference type="InterPro" id="IPR017789">
    <property type="entry name" value="Frataxin"/>
</dbReference>
<keyword evidence="14" id="KW-1185">Reference proteome</keyword>
<dbReference type="GO" id="GO:0006879">
    <property type="term" value="P:intracellular iron ion homeostasis"/>
    <property type="evidence" value="ECO:0007669"/>
    <property type="project" value="UniProtKB-KW"/>
</dbReference>
<dbReference type="OrthoDB" id="1897642at2759"/>
<dbReference type="GO" id="GO:0008198">
    <property type="term" value="F:ferrous iron binding"/>
    <property type="evidence" value="ECO:0007669"/>
    <property type="project" value="TreeGrafter"/>
</dbReference>
<keyword evidence="9" id="KW-0408">Iron</keyword>
<evidence type="ECO:0000256" key="12">
    <source>
        <dbReference type="ARBA" id="ARBA00047990"/>
    </source>
</evidence>
<gene>
    <name evidence="13" type="ORF">KLDO_g2846</name>
</gene>
<dbReference type="InterPro" id="IPR020895">
    <property type="entry name" value="Frataxin_CS"/>
</dbReference>
<comment type="caution">
    <text evidence="13">The sequence shown here is derived from an EMBL/GenBank/DDBJ whole genome shotgun (WGS) entry which is preliminary data.</text>
</comment>
<organism evidence="13 14">
    <name type="scientific">Kluyveromyces dobzhanskii CBS 2104</name>
    <dbReference type="NCBI Taxonomy" id="1427455"/>
    <lineage>
        <taxon>Eukaryota</taxon>
        <taxon>Fungi</taxon>
        <taxon>Dikarya</taxon>
        <taxon>Ascomycota</taxon>
        <taxon>Saccharomycotina</taxon>
        <taxon>Saccharomycetes</taxon>
        <taxon>Saccharomycetales</taxon>
        <taxon>Saccharomycetaceae</taxon>
        <taxon>Kluyveromyces</taxon>
    </lineage>
</organism>
<dbReference type="Pfam" id="PF01491">
    <property type="entry name" value="Frataxin_Cyay"/>
    <property type="match status" value="1"/>
</dbReference>
<evidence type="ECO:0000256" key="6">
    <source>
        <dbReference type="ARBA" id="ARBA00022496"/>
    </source>
</evidence>
<keyword evidence="8" id="KW-0560">Oxidoreductase</keyword>
<dbReference type="AlphaFoldDB" id="A0A0A8L8L3"/>
<comment type="subcellular location">
    <subcellularLocation>
        <location evidence="1">Mitochondrion</location>
    </subcellularLocation>
</comment>
<keyword evidence="7" id="KW-0809">Transit peptide</keyword>
<evidence type="ECO:0000313" key="14">
    <source>
        <dbReference type="Proteomes" id="UP000031516"/>
    </source>
</evidence>
<keyword evidence="10" id="KW-0406">Ion transport</keyword>
<dbReference type="GO" id="GO:0006826">
    <property type="term" value="P:iron ion transport"/>
    <property type="evidence" value="ECO:0007669"/>
    <property type="project" value="UniProtKB-KW"/>
</dbReference>
<dbReference type="EMBL" id="CCBQ010000038">
    <property type="protein sequence ID" value="CDO94587.1"/>
    <property type="molecule type" value="Genomic_DNA"/>
</dbReference>